<dbReference type="AlphaFoldDB" id="A0A3E2HKP9"/>
<proteinExistence type="predicted"/>
<accession>A0A3E2HKP9</accession>
<name>A0A3E2HKP9_SCYLI</name>
<feature type="compositionally biased region" description="Basic residues" evidence="1">
    <location>
        <begin position="104"/>
        <end position="120"/>
    </location>
</feature>
<sequence length="139" mass="15442">MPYVDLPKSGVDLATAKVNSTTRVRRASQRQAADIAAEYHGLFQGSLGLSMERIVDERQDEVCHEKPGPRILVFRATKRFPTVSWPSDQLSGGNLSSSKPGLIRYRKKDKHPAAIHRKRPLTQNASDGIQLPDKPPRSS</sequence>
<dbReference type="Proteomes" id="UP000258309">
    <property type="component" value="Unassembled WGS sequence"/>
</dbReference>
<evidence type="ECO:0000313" key="2">
    <source>
        <dbReference type="EMBL" id="RFU33772.1"/>
    </source>
</evidence>
<organism evidence="2 3">
    <name type="scientific">Scytalidium lignicola</name>
    <name type="common">Hyphomycete</name>
    <dbReference type="NCBI Taxonomy" id="5539"/>
    <lineage>
        <taxon>Eukaryota</taxon>
        <taxon>Fungi</taxon>
        <taxon>Dikarya</taxon>
        <taxon>Ascomycota</taxon>
        <taxon>Pezizomycotina</taxon>
        <taxon>Leotiomycetes</taxon>
        <taxon>Leotiomycetes incertae sedis</taxon>
        <taxon>Scytalidium</taxon>
    </lineage>
</organism>
<feature type="non-terminal residue" evidence="2">
    <location>
        <position position="1"/>
    </location>
</feature>
<keyword evidence="3" id="KW-1185">Reference proteome</keyword>
<protein>
    <submittedName>
        <fullName evidence="2">Uncharacterized protein</fullName>
    </submittedName>
</protein>
<evidence type="ECO:0000313" key="3">
    <source>
        <dbReference type="Proteomes" id="UP000258309"/>
    </source>
</evidence>
<gene>
    <name evidence="2" type="ORF">B7463_g2580</name>
</gene>
<feature type="compositionally biased region" description="Polar residues" evidence="1">
    <location>
        <begin position="85"/>
        <end position="99"/>
    </location>
</feature>
<feature type="non-terminal residue" evidence="2">
    <location>
        <position position="139"/>
    </location>
</feature>
<comment type="caution">
    <text evidence="2">The sequence shown here is derived from an EMBL/GenBank/DDBJ whole genome shotgun (WGS) entry which is preliminary data.</text>
</comment>
<dbReference type="EMBL" id="NCSJ02000030">
    <property type="protein sequence ID" value="RFU33772.1"/>
    <property type="molecule type" value="Genomic_DNA"/>
</dbReference>
<feature type="region of interest" description="Disordered" evidence="1">
    <location>
        <begin position="85"/>
        <end position="139"/>
    </location>
</feature>
<reference evidence="2 3" key="1">
    <citation type="submission" date="2018-05" db="EMBL/GenBank/DDBJ databases">
        <title>Draft genome sequence of Scytalidium lignicola DSM 105466, a ubiquitous saprotrophic fungus.</title>
        <authorList>
            <person name="Buettner E."/>
            <person name="Gebauer A.M."/>
            <person name="Hofrichter M."/>
            <person name="Liers C."/>
            <person name="Kellner H."/>
        </authorList>
    </citation>
    <scope>NUCLEOTIDE SEQUENCE [LARGE SCALE GENOMIC DNA]</scope>
    <source>
        <strain evidence="2 3">DSM 105466</strain>
    </source>
</reference>
<evidence type="ECO:0000256" key="1">
    <source>
        <dbReference type="SAM" id="MobiDB-lite"/>
    </source>
</evidence>